<protein>
    <submittedName>
        <fullName evidence="1">Uncharacterized protein</fullName>
    </submittedName>
</protein>
<keyword evidence="2" id="KW-1185">Reference proteome</keyword>
<dbReference type="EMBL" id="SDWW01000011">
    <property type="protein sequence ID" value="RYV51892.1"/>
    <property type="molecule type" value="Genomic_DNA"/>
</dbReference>
<proteinExistence type="predicted"/>
<sequence>MRLHRRRTPAPNPFEVLRIQTRLSAVADEVRALERDETVFARAHHLEATQVAYDALLAEACVLAGVATRPSAPGDEGERFREEVELAERGWSW</sequence>
<comment type="caution">
    <text evidence="1">The sequence shown here is derived from an EMBL/GenBank/DDBJ whole genome shotgun (WGS) entry which is preliminary data.</text>
</comment>
<organism evidence="1 2">
    <name type="scientific">Pengzhenrongella frigida</name>
    <dbReference type="NCBI Taxonomy" id="1259133"/>
    <lineage>
        <taxon>Bacteria</taxon>
        <taxon>Bacillati</taxon>
        <taxon>Actinomycetota</taxon>
        <taxon>Actinomycetes</taxon>
        <taxon>Micrococcales</taxon>
        <taxon>Pengzhenrongella</taxon>
    </lineage>
</organism>
<evidence type="ECO:0000313" key="1">
    <source>
        <dbReference type="EMBL" id="RYV51892.1"/>
    </source>
</evidence>
<evidence type="ECO:0000313" key="2">
    <source>
        <dbReference type="Proteomes" id="UP000293764"/>
    </source>
</evidence>
<reference evidence="1 2" key="1">
    <citation type="submission" date="2019-01" db="EMBL/GenBank/DDBJ databases">
        <title>Novel species of Cellulomonas.</title>
        <authorList>
            <person name="Liu Q."/>
            <person name="Xin Y.-H."/>
        </authorList>
    </citation>
    <scope>NUCLEOTIDE SEQUENCE [LARGE SCALE GENOMIC DNA]</scope>
    <source>
        <strain evidence="1 2">HLT2-17</strain>
    </source>
</reference>
<dbReference type="AlphaFoldDB" id="A0A4Q5N159"/>
<name>A0A4Q5N159_9MICO</name>
<dbReference type="Proteomes" id="UP000293764">
    <property type="component" value="Unassembled WGS sequence"/>
</dbReference>
<dbReference type="OrthoDB" id="5147098at2"/>
<accession>A0A4Q5N159</accession>
<gene>
    <name evidence="1" type="ORF">EUA98_06460</name>
</gene>